<organism evidence="12 13">
    <name type="scientific">Psilocybe cf. subviscida</name>
    <dbReference type="NCBI Taxonomy" id="2480587"/>
    <lineage>
        <taxon>Eukaryota</taxon>
        <taxon>Fungi</taxon>
        <taxon>Dikarya</taxon>
        <taxon>Basidiomycota</taxon>
        <taxon>Agaricomycotina</taxon>
        <taxon>Agaricomycetes</taxon>
        <taxon>Agaricomycetidae</taxon>
        <taxon>Agaricales</taxon>
        <taxon>Agaricineae</taxon>
        <taxon>Strophariaceae</taxon>
        <taxon>Psilocybe</taxon>
    </lineage>
</organism>
<evidence type="ECO:0000256" key="6">
    <source>
        <dbReference type="ARBA" id="ARBA00022840"/>
    </source>
</evidence>
<sequence length="645" mass="73902">MPFTFHPPELTESETRYAEGSMPLEQDPMTLSELQEYEEDRSMLESNSATQTPGSYSSSASRSEESSSSERGLSLSEFMEDYDVIGKLGQGSFGVVYKIQHKDTREVYARKDVDWSKFTDFQVQSLTQEVDALWKLDHFNIVRYNYAFVDNASKHAHIIMEYCGGGTLDDVIKSAGEAMKKRPSEGQKYLFTEARIWRYFAQLVAALDHCHHPNPRNNPDKDKKRGPLLHRDLKAANVFLDDKDHIKVGDFGLSRMIEIGELAGTICGSPMYMAPELMSKQKYNASVDIWALGCIIYELCELEPAFTSHSRSALRENIVHGHMRPMVSPYSDTLKNLVLSMLQLDPTLRPTAEQLMKHKRIFWSMEILGFETNSDSSPDFSKAYIKALREQAAACADDERRLRHFHGEAMSQKAELIHKMQQHIVTMVSPEAANLALKNALQQEEERLQEELRRCKDALEREYQAKEQAFLKQQRKRAAEFEASVANKRRCLPAAQDSDRRFSQLDRRKQELDEREAEANQRDFDFYLQKLVRAAKGHTSYANFIHAMYYLVEAGEQNQRTSGRYKLDSRDLAVIHRAVLHSKATEALKMYHHEAKAAWFCLLPKHLHVGLEDPQIWDEENFPGMGGMTSAEVGCPCFPEEGRSK</sequence>
<proteinExistence type="predicted"/>
<dbReference type="SMART" id="SM00220">
    <property type="entry name" value="S_TKc"/>
    <property type="match status" value="1"/>
</dbReference>
<dbReference type="PROSITE" id="PS00107">
    <property type="entry name" value="PROTEIN_KINASE_ATP"/>
    <property type="match status" value="1"/>
</dbReference>
<dbReference type="GO" id="GO:0004674">
    <property type="term" value="F:protein serine/threonine kinase activity"/>
    <property type="evidence" value="ECO:0007669"/>
    <property type="project" value="UniProtKB-KW"/>
</dbReference>
<keyword evidence="3" id="KW-0808">Transferase</keyword>
<dbReference type="InterPro" id="IPR000719">
    <property type="entry name" value="Prot_kinase_dom"/>
</dbReference>
<feature type="region of interest" description="Disordered" evidence="10">
    <location>
        <begin position="497"/>
        <end position="516"/>
    </location>
</feature>
<comment type="catalytic activity">
    <reaction evidence="7">
        <text>L-threonyl-[protein] + ATP = O-phospho-L-threonyl-[protein] + ADP + H(+)</text>
        <dbReference type="Rhea" id="RHEA:46608"/>
        <dbReference type="Rhea" id="RHEA-COMP:11060"/>
        <dbReference type="Rhea" id="RHEA-COMP:11605"/>
        <dbReference type="ChEBI" id="CHEBI:15378"/>
        <dbReference type="ChEBI" id="CHEBI:30013"/>
        <dbReference type="ChEBI" id="CHEBI:30616"/>
        <dbReference type="ChEBI" id="CHEBI:61977"/>
        <dbReference type="ChEBI" id="CHEBI:456216"/>
        <dbReference type="EC" id="2.7.11.1"/>
    </reaction>
</comment>
<keyword evidence="5" id="KW-0418">Kinase</keyword>
<dbReference type="SUPFAM" id="SSF56112">
    <property type="entry name" value="Protein kinase-like (PK-like)"/>
    <property type="match status" value="1"/>
</dbReference>
<keyword evidence="6 9" id="KW-0067">ATP-binding</keyword>
<dbReference type="Pfam" id="PF00069">
    <property type="entry name" value="Pkinase"/>
    <property type="match status" value="1"/>
</dbReference>
<dbReference type="AlphaFoldDB" id="A0A8H5BSA5"/>
<protein>
    <recommendedName>
        <fullName evidence="1">non-specific serine/threonine protein kinase</fullName>
        <ecNumber evidence="1">2.7.11.1</ecNumber>
    </recommendedName>
</protein>
<keyword evidence="13" id="KW-1185">Reference proteome</keyword>
<evidence type="ECO:0000259" key="11">
    <source>
        <dbReference type="PROSITE" id="PS50011"/>
    </source>
</evidence>
<evidence type="ECO:0000256" key="9">
    <source>
        <dbReference type="PROSITE-ProRule" id="PRU10141"/>
    </source>
</evidence>
<dbReference type="Proteomes" id="UP000567179">
    <property type="component" value="Unassembled WGS sequence"/>
</dbReference>
<evidence type="ECO:0000313" key="12">
    <source>
        <dbReference type="EMBL" id="KAF5328622.1"/>
    </source>
</evidence>
<dbReference type="PROSITE" id="PS00108">
    <property type="entry name" value="PROTEIN_KINASE_ST"/>
    <property type="match status" value="1"/>
</dbReference>
<dbReference type="OrthoDB" id="10250725at2759"/>
<feature type="binding site" evidence="9">
    <location>
        <position position="111"/>
    </location>
    <ligand>
        <name>ATP</name>
        <dbReference type="ChEBI" id="CHEBI:30616"/>
    </ligand>
</feature>
<dbReference type="Gene3D" id="1.10.510.10">
    <property type="entry name" value="Transferase(Phosphotransferase) domain 1"/>
    <property type="match status" value="1"/>
</dbReference>
<dbReference type="PROSITE" id="PS50011">
    <property type="entry name" value="PROTEIN_KINASE_DOM"/>
    <property type="match status" value="1"/>
</dbReference>
<dbReference type="InterPro" id="IPR051131">
    <property type="entry name" value="NEK_Ser/Thr_kinase_NIMA"/>
</dbReference>
<dbReference type="GO" id="GO:0005524">
    <property type="term" value="F:ATP binding"/>
    <property type="evidence" value="ECO:0007669"/>
    <property type="project" value="UniProtKB-UniRule"/>
</dbReference>
<comment type="caution">
    <text evidence="12">The sequence shown here is derived from an EMBL/GenBank/DDBJ whole genome shotgun (WGS) entry which is preliminary data.</text>
</comment>
<reference evidence="12 13" key="1">
    <citation type="journal article" date="2020" name="ISME J.">
        <title>Uncovering the hidden diversity of litter-decomposition mechanisms in mushroom-forming fungi.</title>
        <authorList>
            <person name="Floudas D."/>
            <person name="Bentzer J."/>
            <person name="Ahren D."/>
            <person name="Johansson T."/>
            <person name="Persson P."/>
            <person name="Tunlid A."/>
        </authorList>
    </citation>
    <scope>NUCLEOTIDE SEQUENCE [LARGE SCALE GENOMIC DNA]</scope>
    <source>
        <strain evidence="12 13">CBS 101986</strain>
    </source>
</reference>
<dbReference type="Gene3D" id="3.30.200.20">
    <property type="entry name" value="Phosphorylase Kinase, domain 1"/>
    <property type="match status" value="1"/>
</dbReference>
<evidence type="ECO:0000256" key="5">
    <source>
        <dbReference type="ARBA" id="ARBA00022777"/>
    </source>
</evidence>
<feature type="region of interest" description="Disordered" evidence="10">
    <location>
        <begin position="1"/>
        <end position="72"/>
    </location>
</feature>
<evidence type="ECO:0000256" key="4">
    <source>
        <dbReference type="ARBA" id="ARBA00022741"/>
    </source>
</evidence>
<keyword evidence="4 9" id="KW-0547">Nucleotide-binding</keyword>
<dbReference type="EC" id="2.7.11.1" evidence="1"/>
<evidence type="ECO:0000313" key="13">
    <source>
        <dbReference type="Proteomes" id="UP000567179"/>
    </source>
</evidence>
<comment type="catalytic activity">
    <reaction evidence="8">
        <text>L-seryl-[protein] + ATP = O-phospho-L-seryl-[protein] + ADP + H(+)</text>
        <dbReference type="Rhea" id="RHEA:17989"/>
        <dbReference type="Rhea" id="RHEA-COMP:9863"/>
        <dbReference type="Rhea" id="RHEA-COMP:11604"/>
        <dbReference type="ChEBI" id="CHEBI:15378"/>
        <dbReference type="ChEBI" id="CHEBI:29999"/>
        <dbReference type="ChEBI" id="CHEBI:30616"/>
        <dbReference type="ChEBI" id="CHEBI:83421"/>
        <dbReference type="ChEBI" id="CHEBI:456216"/>
        <dbReference type="EC" id="2.7.11.1"/>
    </reaction>
</comment>
<gene>
    <name evidence="12" type="ORF">D9619_011632</name>
</gene>
<dbReference type="EMBL" id="JAACJJ010000003">
    <property type="protein sequence ID" value="KAF5328622.1"/>
    <property type="molecule type" value="Genomic_DNA"/>
</dbReference>
<evidence type="ECO:0000256" key="1">
    <source>
        <dbReference type="ARBA" id="ARBA00012513"/>
    </source>
</evidence>
<evidence type="ECO:0000256" key="7">
    <source>
        <dbReference type="ARBA" id="ARBA00047899"/>
    </source>
</evidence>
<feature type="compositionally biased region" description="Polar residues" evidence="10">
    <location>
        <begin position="44"/>
        <end position="53"/>
    </location>
</feature>
<dbReference type="PANTHER" id="PTHR44899">
    <property type="entry name" value="CAMK FAMILY PROTEIN KINASE"/>
    <property type="match status" value="1"/>
</dbReference>
<evidence type="ECO:0000256" key="2">
    <source>
        <dbReference type="ARBA" id="ARBA00022527"/>
    </source>
</evidence>
<feature type="domain" description="Protein kinase" evidence="11">
    <location>
        <begin position="82"/>
        <end position="361"/>
    </location>
</feature>
<keyword evidence="2" id="KW-0723">Serine/threonine-protein kinase</keyword>
<evidence type="ECO:0000256" key="10">
    <source>
        <dbReference type="SAM" id="MobiDB-lite"/>
    </source>
</evidence>
<evidence type="ECO:0000256" key="3">
    <source>
        <dbReference type="ARBA" id="ARBA00022679"/>
    </source>
</evidence>
<name>A0A8H5BSA5_9AGAR</name>
<dbReference type="InterPro" id="IPR017441">
    <property type="entry name" value="Protein_kinase_ATP_BS"/>
</dbReference>
<dbReference type="PANTHER" id="PTHR44899:SF3">
    <property type="entry name" value="SERINE_THREONINE-PROTEIN KINASE NEK1"/>
    <property type="match status" value="1"/>
</dbReference>
<dbReference type="InterPro" id="IPR008271">
    <property type="entry name" value="Ser/Thr_kinase_AS"/>
</dbReference>
<accession>A0A8H5BSA5</accession>
<dbReference type="InterPro" id="IPR011009">
    <property type="entry name" value="Kinase-like_dom_sf"/>
</dbReference>
<evidence type="ECO:0000256" key="8">
    <source>
        <dbReference type="ARBA" id="ARBA00048679"/>
    </source>
</evidence>